<evidence type="ECO:0000256" key="1">
    <source>
        <dbReference type="SAM" id="Phobius"/>
    </source>
</evidence>
<feature type="transmembrane region" description="Helical" evidence="1">
    <location>
        <begin position="165"/>
        <end position="186"/>
    </location>
</feature>
<feature type="transmembrane region" description="Helical" evidence="1">
    <location>
        <begin position="256"/>
        <end position="278"/>
    </location>
</feature>
<reference evidence="3" key="1">
    <citation type="submission" date="2022-05" db="EMBL/GenBank/DDBJ databases">
        <title>Sphingomonas sp. strain MG17 Genome sequencing and assembly.</title>
        <authorList>
            <person name="Kim I."/>
        </authorList>
    </citation>
    <scope>NUCLEOTIDE SEQUENCE</scope>
    <source>
        <strain evidence="3">MG17</strain>
    </source>
</reference>
<accession>A0A9X2HR73</accession>
<feature type="transmembrane region" description="Helical" evidence="1">
    <location>
        <begin position="331"/>
        <end position="349"/>
    </location>
</feature>
<feature type="transmembrane region" description="Helical" evidence="1">
    <location>
        <begin position="198"/>
        <end position="221"/>
    </location>
</feature>
<evidence type="ECO:0000259" key="2">
    <source>
        <dbReference type="Pfam" id="PF13231"/>
    </source>
</evidence>
<name>A0A9X2HR73_9SPHN</name>
<keyword evidence="1" id="KW-1133">Transmembrane helix</keyword>
<dbReference type="RefSeq" id="WP_254292527.1">
    <property type="nucleotide sequence ID" value="NZ_JAMLDX010000005.1"/>
</dbReference>
<feature type="transmembrane region" description="Helical" evidence="1">
    <location>
        <begin position="21"/>
        <end position="40"/>
    </location>
</feature>
<dbReference type="Proteomes" id="UP001139451">
    <property type="component" value="Unassembled WGS sequence"/>
</dbReference>
<organism evidence="3 4">
    <name type="scientific">Sphingomonas tagetis</name>
    <dbReference type="NCBI Taxonomy" id="2949092"/>
    <lineage>
        <taxon>Bacteria</taxon>
        <taxon>Pseudomonadati</taxon>
        <taxon>Pseudomonadota</taxon>
        <taxon>Alphaproteobacteria</taxon>
        <taxon>Sphingomonadales</taxon>
        <taxon>Sphingomonadaceae</taxon>
        <taxon>Sphingomonas</taxon>
    </lineage>
</organism>
<feature type="transmembrane region" description="Helical" evidence="1">
    <location>
        <begin position="121"/>
        <end position="153"/>
    </location>
</feature>
<dbReference type="EMBL" id="JAMLDX010000005">
    <property type="protein sequence ID" value="MCP3730395.1"/>
    <property type="molecule type" value="Genomic_DNA"/>
</dbReference>
<dbReference type="Pfam" id="PF13231">
    <property type="entry name" value="PMT_2"/>
    <property type="match status" value="1"/>
</dbReference>
<feature type="transmembrane region" description="Helical" evidence="1">
    <location>
        <begin position="355"/>
        <end position="375"/>
    </location>
</feature>
<protein>
    <recommendedName>
        <fullName evidence="2">Glycosyltransferase RgtA/B/C/D-like domain-containing protein</fullName>
    </recommendedName>
</protein>
<gene>
    <name evidence="3" type="ORF">M9978_08125</name>
</gene>
<evidence type="ECO:0000313" key="3">
    <source>
        <dbReference type="EMBL" id="MCP3730395.1"/>
    </source>
</evidence>
<feature type="transmembrane region" description="Helical" evidence="1">
    <location>
        <begin position="285"/>
        <end position="303"/>
    </location>
</feature>
<keyword evidence="1" id="KW-0812">Transmembrane</keyword>
<sequence>MRAGGSDITGTQSKPVSPAKLAALVFVPTLAIYWLCWRVQPPDLEAYLYRWLDHIRAHGTLGAFAIPFSNYNPPYLYLLAGGAALTGSNLAVVKTLSILSVLCAAVALWRVARRFPGGIEAALLVPILPTILANGIVYGQCDGFWVAAVLMAIDADMDDSPFAMAAWAGLGFAFKAQAAFIAPYVIGRLLARRASPAAWLLPAMIFAVALAPAWAAGWPFAHLSTIYLRQADYFNTISTAPGPWAIVALVVSPRPIAAFAFGYLAAALAAAAIIRAVARRRQIDFETMLAAALLSALLLPFLLPKMHERFLLLADLLSIILAVARPTRRWIAVTVMVQTASALAILGAMSDLKLLPVLATPLSLAAILALVQVLARPPTRERD</sequence>
<comment type="caution">
    <text evidence="3">The sequence shown here is derived from an EMBL/GenBank/DDBJ whole genome shotgun (WGS) entry which is preliminary data.</text>
</comment>
<proteinExistence type="predicted"/>
<evidence type="ECO:0000313" key="4">
    <source>
        <dbReference type="Proteomes" id="UP001139451"/>
    </source>
</evidence>
<dbReference type="AlphaFoldDB" id="A0A9X2HR73"/>
<feature type="transmembrane region" description="Helical" evidence="1">
    <location>
        <begin position="76"/>
        <end position="109"/>
    </location>
</feature>
<keyword evidence="1" id="KW-0472">Membrane</keyword>
<keyword evidence="4" id="KW-1185">Reference proteome</keyword>
<dbReference type="InterPro" id="IPR038731">
    <property type="entry name" value="RgtA/B/C-like"/>
</dbReference>
<feature type="domain" description="Glycosyltransferase RgtA/B/C/D-like" evidence="2">
    <location>
        <begin position="74"/>
        <end position="212"/>
    </location>
</feature>